<dbReference type="EMBL" id="JBBJCI010000107">
    <property type="protein sequence ID" value="KAK7248317.1"/>
    <property type="molecule type" value="Genomic_DNA"/>
</dbReference>
<feature type="compositionally biased region" description="Low complexity" evidence="2">
    <location>
        <begin position="133"/>
        <end position="145"/>
    </location>
</feature>
<keyword evidence="5" id="KW-1185">Reference proteome</keyword>
<dbReference type="InterPro" id="IPR036961">
    <property type="entry name" value="Kinesin_motor_dom_sf"/>
</dbReference>
<dbReference type="PROSITE" id="PS50067">
    <property type="entry name" value="KINESIN_MOTOR_2"/>
    <property type="match status" value="1"/>
</dbReference>
<name>A0ABR1G5P5_AURAN</name>
<evidence type="ECO:0000256" key="2">
    <source>
        <dbReference type="SAM" id="MobiDB-lite"/>
    </source>
</evidence>
<feature type="domain" description="Kinesin motor" evidence="3">
    <location>
        <begin position="5"/>
        <end position="90"/>
    </location>
</feature>
<comment type="caution">
    <text evidence="1">Lacks conserved residue(s) required for the propagation of feature annotation.</text>
</comment>
<gene>
    <name evidence="4" type="primary">kinesin-F</name>
    <name evidence="4" type="ORF">SO694_0022208</name>
</gene>
<comment type="similarity">
    <text evidence="1">Belongs to the TRAFAC class myosin-kinesin ATPase superfamily. Kinesin family.</text>
</comment>
<feature type="region of interest" description="Disordered" evidence="2">
    <location>
        <begin position="133"/>
        <end position="215"/>
    </location>
</feature>
<feature type="region of interest" description="Disordered" evidence="2">
    <location>
        <begin position="286"/>
        <end position="424"/>
    </location>
</feature>
<evidence type="ECO:0000313" key="5">
    <source>
        <dbReference type="Proteomes" id="UP001363151"/>
    </source>
</evidence>
<dbReference type="InterPro" id="IPR001752">
    <property type="entry name" value="Kinesin_motor_dom"/>
</dbReference>
<dbReference type="Gene3D" id="3.40.850.10">
    <property type="entry name" value="Kinesin motor domain"/>
    <property type="match status" value="1"/>
</dbReference>
<feature type="compositionally biased region" description="Low complexity" evidence="2">
    <location>
        <begin position="287"/>
        <end position="310"/>
    </location>
</feature>
<reference evidence="4 5" key="1">
    <citation type="submission" date="2024-03" db="EMBL/GenBank/DDBJ databases">
        <title>Aureococcus anophagefferens CCMP1851 and Kratosvirus quantuckense: Draft genome of a second virus-susceptible host strain in the model system.</title>
        <authorList>
            <person name="Chase E."/>
            <person name="Truchon A.R."/>
            <person name="Schepens W."/>
            <person name="Wilhelm S.W."/>
        </authorList>
    </citation>
    <scope>NUCLEOTIDE SEQUENCE [LARGE SCALE GENOMIC DNA]</scope>
    <source>
        <strain evidence="4 5">CCMP1851</strain>
    </source>
</reference>
<dbReference type="SUPFAM" id="SSF52540">
    <property type="entry name" value="P-loop containing nucleoside triphosphate hydrolases"/>
    <property type="match status" value="1"/>
</dbReference>
<evidence type="ECO:0000256" key="1">
    <source>
        <dbReference type="PROSITE-ProRule" id="PRU00283"/>
    </source>
</evidence>
<feature type="compositionally biased region" description="Basic residues" evidence="2">
    <location>
        <begin position="146"/>
        <end position="167"/>
    </location>
</feature>
<comment type="caution">
    <text evidence="4">The sequence shown here is derived from an EMBL/GenBank/DDBJ whole genome shotgun (WGS) entry which is preliminary data.</text>
</comment>
<feature type="compositionally biased region" description="Acidic residues" evidence="2">
    <location>
        <begin position="415"/>
        <end position="424"/>
    </location>
</feature>
<organism evidence="4 5">
    <name type="scientific">Aureococcus anophagefferens</name>
    <name type="common">Harmful bloom alga</name>
    <dbReference type="NCBI Taxonomy" id="44056"/>
    <lineage>
        <taxon>Eukaryota</taxon>
        <taxon>Sar</taxon>
        <taxon>Stramenopiles</taxon>
        <taxon>Ochrophyta</taxon>
        <taxon>Pelagophyceae</taxon>
        <taxon>Pelagomonadales</taxon>
        <taxon>Pelagomonadaceae</taxon>
        <taxon>Aureococcus</taxon>
    </lineage>
</organism>
<proteinExistence type="inferred from homology"/>
<feature type="compositionally biased region" description="Basic residues" evidence="2">
    <location>
        <begin position="325"/>
        <end position="339"/>
    </location>
</feature>
<evidence type="ECO:0000259" key="3">
    <source>
        <dbReference type="PROSITE" id="PS50067"/>
    </source>
</evidence>
<protein>
    <submittedName>
        <fullName evidence="4">Microtubule motor protein</fullName>
    </submittedName>
</protein>
<feature type="compositionally biased region" description="Low complexity" evidence="2">
    <location>
        <begin position="168"/>
        <end position="179"/>
    </location>
</feature>
<sequence>MAPNYVRVGVRIRPPFEDEIADELAEEPGGGGWRPAVSVVEAREGQAVAAPRAREKRAKFAYDYAFGPEASQADVFDAVAAPVVDAVAAGGARARRAPGLGFYAEGLREYVVRAGARRRSDVRAAPAAARRLWGRAGRGPAAPGARQRHRRALRRRRGRRRLRRAAHARGTAPAALAPPRRGRRRGTRPARQAAPRDGRSPPPSAGPPLAAETQSTLQFASRCARVALGPRGAAGGGGAARAPGAAVDYAAEARARARARAMEAEAGARERRQRAKFEATIARVRADAAAGPRAAAGAAGARRAAAGPRGRAARRRGGGGGPRGGPRRRRRRRDGRHVPPRVLEHLVATNAAAQRSARQRALHPDARRALPWSGARGPAASPPPPRRPAAPRREEEEGEADSAYSQLDAESAYSELDDDYSQLG</sequence>
<dbReference type="InterPro" id="IPR027417">
    <property type="entry name" value="P-loop_NTPase"/>
</dbReference>
<dbReference type="Proteomes" id="UP001363151">
    <property type="component" value="Unassembled WGS sequence"/>
</dbReference>
<accession>A0ABR1G5P5</accession>
<evidence type="ECO:0000313" key="4">
    <source>
        <dbReference type="EMBL" id="KAK7248317.1"/>
    </source>
</evidence>